<dbReference type="Proteomes" id="UP000006764">
    <property type="component" value="Chromosome"/>
</dbReference>
<name>A0A0B4XQF5_9GAMM</name>
<keyword evidence="6" id="KW-0997">Cell inner membrane</keyword>
<keyword evidence="12" id="KW-0143">Chaperone</keyword>
<dbReference type="EMBL" id="CP004387">
    <property type="protein sequence ID" value="AJD49005.1"/>
    <property type="molecule type" value="Genomic_DNA"/>
</dbReference>
<evidence type="ECO:0000256" key="2">
    <source>
        <dbReference type="ARBA" id="ARBA00004383"/>
    </source>
</evidence>
<dbReference type="HOGENOM" id="CLU_074826_0_0_6"/>
<evidence type="ECO:0000256" key="17">
    <source>
        <dbReference type="SAM" id="SignalP"/>
    </source>
</evidence>
<evidence type="ECO:0000256" key="3">
    <source>
        <dbReference type="ARBA" id="ARBA00010358"/>
    </source>
</evidence>
<evidence type="ECO:0000256" key="1">
    <source>
        <dbReference type="ARBA" id="ARBA00003280"/>
    </source>
</evidence>
<dbReference type="AlphaFoldDB" id="A0A0B4XQF5"/>
<evidence type="ECO:0000256" key="4">
    <source>
        <dbReference type="ARBA" id="ARBA00019692"/>
    </source>
</evidence>
<evidence type="ECO:0000256" key="14">
    <source>
        <dbReference type="ARBA" id="ARBA00031542"/>
    </source>
</evidence>
<keyword evidence="9" id="KW-1133">Transmembrane helix</keyword>
<dbReference type="GO" id="GO:0016042">
    <property type="term" value="P:lipid catabolic process"/>
    <property type="evidence" value="ECO:0007669"/>
    <property type="project" value="UniProtKB-KW"/>
</dbReference>
<evidence type="ECO:0000256" key="16">
    <source>
        <dbReference type="SAM" id="MobiDB-lite"/>
    </source>
</evidence>
<evidence type="ECO:0000256" key="15">
    <source>
        <dbReference type="ARBA" id="ARBA00033028"/>
    </source>
</evidence>
<keyword evidence="10" id="KW-0443">Lipid metabolism</keyword>
<accession>A0A0B4XQF5</accession>
<evidence type="ECO:0000256" key="11">
    <source>
        <dbReference type="ARBA" id="ARBA00023136"/>
    </source>
</evidence>
<evidence type="ECO:0000256" key="6">
    <source>
        <dbReference type="ARBA" id="ARBA00022519"/>
    </source>
</evidence>
<feature type="region of interest" description="Disordered" evidence="16">
    <location>
        <begin position="45"/>
        <end position="65"/>
    </location>
</feature>
<keyword evidence="11" id="KW-0472">Membrane</keyword>
<reference evidence="18 19" key="1">
    <citation type="journal article" date="2012" name="J. Bacteriol.">
        <title>Genome sequence of an alkane-degrading bacterium, Alcanivorax pacificus type strain W11-5, isolated from deep sea sediment.</title>
        <authorList>
            <person name="Lai Q."/>
            <person name="Shao Z."/>
        </authorList>
    </citation>
    <scope>NUCLEOTIDE SEQUENCE [LARGE SCALE GENOMIC DNA]</scope>
    <source>
        <strain evidence="18 19">W11-5</strain>
    </source>
</reference>
<feature type="chain" id="PRO_5002097744" description="Lipase chaperone" evidence="17">
    <location>
        <begin position="21"/>
        <end position="344"/>
    </location>
</feature>
<evidence type="ECO:0000256" key="12">
    <source>
        <dbReference type="ARBA" id="ARBA00023186"/>
    </source>
</evidence>
<evidence type="ECO:0000256" key="9">
    <source>
        <dbReference type="ARBA" id="ARBA00022989"/>
    </source>
</evidence>
<dbReference type="KEGG" id="apac:S7S_12965"/>
<dbReference type="STRING" id="391936.S7S_12965"/>
<keyword evidence="5" id="KW-1003">Cell membrane</keyword>
<evidence type="ECO:0000313" key="18">
    <source>
        <dbReference type="EMBL" id="AJD49005.1"/>
    </source>
</evidence>
<keyword evidence="8" id="KW-0442">Lipid degradation</keyword>
<dbReference type="SUPFAM" id="SSF158855">
    <property type="entry name" value="Lipase chaperone-like"/>
    <property type="match status" value="1"/>
</dbReference>
<evidence type="ECO:0000256" key="8">
    <source>
        <dbReference type="ARBA" id="ARBA00022963"/>
    </source>
</evidence>
<dbReference type="GO" id="GO:0005886">
    <property type="term" value="C:plasma membrane"/>
    <property type="evidence" value="ECO:0007669"/>
    <property type="project" value="UniProtKB-SubCell"/>
</dbReference>
<evidence type="ECO:0000256" key="5">
    <source>
        <dbReference type="ARBA" id="ARBA00022475"/>
    </source>
</evidence>
<evidence type="ECO:0000256" key="13">
    <source>
        <dbReference type="ARBA" id="ARBA00030948"/>
    </source>
</evidence>
<sequence length="344" mass="37108">MTAACAVILSLATGLWWSNAADDPAAISAELIAAATSAGPSGAAHAGAPFATASPPPPQQPARQDIMASDEATLGAQQRYQYTLTHLRDVLSEAQAAPGNLQAFFSELAQYCDSAARCQALLAEVLAGYPDAAFAEMVARIQERMPAYEAAMQSTVMSMSEPPAQRFNTLQALREQMLGREEAELMYGQEAAWARYRLGYGELMASAGQMPPDARQQALDALRQQHFGDYAEALREVEGARGAYEHALALQLTGVTSEAERQRITQSLRRQYFTDEQIQAMNQRDQQLAAQAEQLAAYQAAVAALDAEFGALQGTLPATQWQSEYQARLSALRQAHFSSGANAL</sequence>
<comment type="function">
    <text evidence="1">May be involved in the folding of the extracellular lipase during its passage through the periplasm.</text>
</comment>
<evidence type="ECO:0000256" key="7">
    <source>
        <dbReference type="ARBA" id="ARBA00022692"/>
    </source>
</evidence>
<feature type="signal peptide" evidence="17">
    <location>
        <begin position="1"/>
        <end position="20"/>
    </location>
</feature>
<keyword evidence="17" id="KW-0732">Signal</keyword>
<comment type="similarity">
    <text evidence="3">Belongs to the lipase chaperone family.</text>
</comment>
<protein>
    <recommendedName>
        <fullName evidence="4">Lipase chaperone</fullName>
    </recommendedName>
    <alternativeName>
        <fullName evidence="15">Lipase foldase</fullName>
    </alternativeName>
    <alternativeName>
        <fullName evidence="13">Lipase helper protein</fullName>
    </alternativeName>
    <alternativeName>
        <fullName evidence="14">Lipase modulator</fullName>
    </alternativeName>
</protein>
<proteinExistence type="inferred from homology"/>
<organism evidence="18 19">
    <name type="scientific">Isoalcanivorax pacificus W11-5</name>
    <dbReference type="NCBI Taxonomy" id="391936"/>
    <lineage>
        <taxon>Bacteria</taxon>
        <taxon>Pseudomonadati</taxon>
        <taxon>Pseudomonadota</taxon>
        <taxon>Gammaproteobacteria</taxon>
        <taxon>Oceanospirillales</taxon>
        <taxon>Alcanivoracaceae</taxon>
        <taxon>Isoalcanivorax</taxon>
    </lineage>
</organism>
<gene>
    <name evidence="18" type="ORF">S7S_12965</name>
</gene>
<evidence type="ECO:0000256" key="10">
    <source>
        <dbReference type="ARBA" id="ARBA00023098"/>
    </source>
</evidence>
<keyword evidence="7" id="KW-0812">Transmembrane</keyword>
<dbReference type="GO" id="GO:0006457">
    <property type="term" value="P:protein folding"/>
    <property type="evidence" value="ECO:0007669"/>
    <property type="project" value="InterPro"/>
</dbReference>
<dbReference type="GO" id="GO:0051082">
    <property type="term" value="F:unfolded protein binding"/>
    <property type="evidence" value="ECO:0007669"/>
    <property type="project" value="InterPro"/>
</dbReference>
<evidence type="ECO:0000313" key="19">
    <source>
        <dbReference type="Proteomes" id="UP000006764"/>
    </source>
</evidence>
<keyword evidence="19" id="KW-1185">Reference proteome</keyword>
<comment type="subcellular location">
    <subcellularLocation>
        <location evidence="2">Cell inner membrane</location>
        <topology evidence="2">Single-pass membrane protein</topology>
        <orientation evidence="2">Periplasmic side</orientation>
    </subcellularLocation>
</comment>
<dbReference type="InterPro" id="IPR004961">
    <property type="entry name" value="Lipase_chaperone"/>
</dbReference>
<dbReference type="Pfam" id="PF03280">
    <property type="entry name" value="Lipase_chap"/>
    <property type="match status" value="1"/>
</dbReference>